<name>A0A8E2EGF2_9PEZI</name>
<organism evidence="1 2">
    <name type="scientific">Lepidopterella palustris CBS 459.81</name>
    <dbReference type="NCBI Taxonomy" id="1314670"/>
    <lineage>
        <taxon>Eukaryota</taxon>
        <taxon>Fungi</taxon>
        <taxon>Dikarya</taxon>
        <taxon>Ascomycota</taxon>
        <taxon>Pezizomycotina</taxon>
        <taxon>Dothideomycetes</taxon>
        <taxon>Pleosporomycetidae</taxon>
        <taxon>Mytilinidiales</taxon>
        <taxon>Argynnaceae</taxon>
        <taxon>Lepidopterella</taxon>
    </lineage>
</organism>
<dbReference type="EMBL" id="KV744864">
    <property type="protein sequence ID" value="OCK83325.1"/>
    <property type="molecule type" value="Genomic_DNA"/>
</dbReference>
<protein>
    <submittedName>
        <fullName evidence="1">Uncharacterized protein</fullName>
    </submittedName>
</protein>
<evidence type="ECO:0000313" key="1">
    <source>
        <dbReference type="EMBL" id="OCK83325.1"/>
    </source>
</evidence>
<proteinExistence type="predicted"/>
<dbReference type="Proteomes" id="UP000250266">
    <property type="component" value="Unassembled WGS sequence"/>
</dbReference>
<accession>A0A8E2EGF2</accession>
<dbReference type="AlphaFoldDB" id="A0A8E2EGF2"/>
<evidence type="ECO:0000313" key="2">
    <source>
        <dbReference type="Proteomes" id="UP000250266"/>
    </source>
</evidence>
<keyword evidence="2" id="KW-1185">Reference proteome</keyword>
<sequence length="179" mass="19045">MPDMQETGTGTVWHNGDSTSMVSGLAAYFLSLGLVDVSTPQLLKDHLLALYWPRVKPYNAVFNGVSPVEVGYDAPLCRVQPRDVMSGLPAYSDCAKPGSSSISSASQASSLASTYTDKKSSSTSLLASATTLNPILTTLQTVHSSESCSPKQTNAPRCIYMDKLSFRPAKPLCPAVAYC</sequence>
<reference evidence="1 2" key="1">
    <citation type="journal article" date="2016" name="Nat. Commun.">
        <title>Ectomycorrhizal ecology is imprinted in the genome of the dominant symbiotic fungus Cenococcum geophilum.</title>
        <authorList>
            <consortium name="DOE Joint Genome Institute"/>
            <person name="Peter M."/>
            <person name="Kohler A."/>
            <person name="Ohm R.A."/>
            <person name="Kuo A."/>
            <person name="Krutzmann J."/>
            <person name="Morin E."/>
            <person name="Arend M."/>
            <person name="Barry K.W."/>
            <person name="Binder M."/>
            <person name="Choi C."/>
            <person name="Clum A."/>
            <person name="Copeland A."/>
            <person name="Grisel N."/>
            <person name="Haridas S."/>
            <person name="Kipfer T."/>
            <person name="LaButti K."/>
            <person name="Lindquist E."/>
            <person name="Lipzen A."/>
            <person name="Maire R."/>
            <person name="Meier B."/>
            <person name="Mihaltcheva S."/>
            <person name="Molinier V."/>
            <person name="Murat C."/>
            <person name="Poggeler S."/>
            <person name="Quandt C.A."/>
            <person name="Sperisen C."/>
            <person name="Tritt A."/>
            <person name="Tisserant E."/>
            <person name="Crous P.W."/>
            <person name="Henrissat B."/>
            <person name="Nehls U."/>
            <person name="Egli S."/>
            <person name="Spatafora J.W."/>
            <person name="Grigoriev I.V."/>
            <person name="Martin F.M."/>
        </authorList>
    </citation>
    <scope>NUCLEOTIDE SEQUENCE [LARGE SCALE GENOMIC DNA]</scope>
    <source>
        <strain evidence="1 2">CBS 459.81</strain>
    </source>
</reference>
<gene>
    <name evidence="1" type="ORF">K432DRAFT_188140</name>
</gene>